<evidence type="ECO:0008006" key="3">
    <source>
        <dbReference type="Google" id="ProtNLM"/>
    </source>
</evidence>
<reference evidence="1" key="1">
    <citation type="submission" date="2020-06" db="EMBL/GenBank/DDBJ databases">
        <authorList>
            <consortium name="Wellcome Sanger Institute Data Sharing"/>
        </authorList>
    </citation>
    <scope>NUCLEOTIDE SEQUENCE [LARGE SCALE GENOMIC DNA]</scope>
</reference>
<protein>
    <recommendedName>
        <fullName evidence="3">Reverse transcriptase</fullName>
    </recommendedName>
</protein>
<accession>A0A8C5ERI4</accession>
<dbReference type="PANTHER" id="PTHR31635">
    <property type="entry name" value="REVERSE TRANSCRIPTASE DOMAIN-CONTAINING PROTEIN-RELATED"/>
    <property type="match status" value="1"/>
</dbReference>
<keyword evidence="2" id="KW-1185">Reference proteome</keyword>
<reference evidence="1" key="3">
    <citation type="submission" date="2025-09" db="UniProtKB">
        <authorList>
            <consortium name="Ensembl"/>
        </authorList>
    </citation>
    <scope>IDENTIFICATION</scope>
</reference>
<reference evidence="1" key="2">
    <citation type="submission" date="2025-08" db="UniProtKB">
        <authorList>
            <consortium name="Ensembl"/>
        </authorList>
    </citation>
    <scope>IDENTIFICATION</scope>
</reference>
<sequence length="101" mass="11883">IISYLQKPDTALPLLMSIFDDYGKMSGYKVNINKTQILPIMYKASKEIRQLYKLKWKAQSIRYLGVVLTQDLSKLYEVNYNIINNNVQKDVTKWSHFGRHV</sequence>
<name>A0A8C5ERI4_GOUWI</name>
<dbReference type="Ensembl" id="ENSGWIT00000027054.1">
    <property type="protein sequence ID" value="ENSGWIP00000024734.1"/>
    <property type="gene ID" value="ENSGWIG00000013102.1"/>
</dbReference>
<organism evidence="1 2">
    <name type="scientific">Gouania willdenowi</name>
    <name type="common">Blunt-snouted clingfish</name>
    <name type="synonym">Lepadogaster willdenowi</name>
    <dbReference type="NCBI Taxonomy" id="441366"/>
    <lineage>
        <taxon>Eukaryota</taxon>
        <taxon>Metazoa</taxon>
        <taxon>Chordata</taxon>
        <taxon>Craniata</taxon>
        <taxon>Vertebrata</taxon>
        <taxon>Euteleostomi</taxon>
        <taxon>Actinopterygii</taxon>
        <taxon>Neopterygii</taxon>
        <taxon>Teleostei</taxon>
        <taxon>Neoteleostei</taxon>
        <taxon>Acanthomorphata</taxon>
        <taxon>Ovalentaria</taxon>
        <taxon>Blenniimorphae</taxon>
        <taxon>Blenniiformes</taxon>
        <taxon>Gobiesocoidei</taxon>
        <taxon>Gobiesocidae</taxon>
        <taxon>Gobiesocinae</taxon>
        <taxon>Gouania</taxon>
    </lineage>
</organism>
<dbReference type="AlphaFoldDB" id="A0A8C5ERI4"/>
<evidence type="ECO:0000313" key="2">
    <source>
        <dbReference type="Proteomes" id="UP000694680"/>
    </source>
</evidence>
<dbReference type="Proteomes" id="UP000694680">
    <property type="component" value="Chromosome 13"/>
</dbReference>
<evidence type="ECO:0000313" key="1">
    <source>
        <dbReference type="Ensembl" id="ENSGWIP00000024734.1"/>
    </source>
</evidence>
<dbReference type="PANTHER" id="PTHR31635:SF196">
    <property type="entry name" value="REVERSE TRANSCRIPTASE DOMAIN-CONTAINING PROTEIN-RELATED"/>
    <property type="match status" value="1"/>
</dbReference>
<proteinExistence type="predicted"/>